<gene>
    <name evidence="10" type="ORF">C2S53_005737</name>
</gene>
<keyword evidence="3 8" id="KW-0812">Transmembrane</keyword>
<feature type="domain" description="Amino acid transporter transmembrane" evidence="9">
    <location>
        <begin position="72"/>
        <end position="476"/>
    </location>
</feature>
<dbReference type="GO" id="GO:0016020">
    <property type="term" value="C:membrane"/>
    <property type="evidence" value="ECO:0007669"/>
    <property type="project" value="UniProtKB-SubCell"/>
</dbReference>
<reference evidence="10 11" key="1">
    <citation type="journal article" date="2021" name="Nat. Commun.">
        <title>Incipient diploidization of the medicinal plant Perilla within 10,000 years.</title>
        <authorList>
            <person name="Zhang Y."/>
            <person name="Shen Q."/>
            <person name="Leng L."/>
            <person name="Zhang D."/>
            <person name="Chen S."/>
            <person name="Shi Y."/>
            <person name="Ning Z."/>
            <person name="Chen S."/>
        </authorList>
    </citation>
    <scope>NUCLEOTIDE SEQUENCE [LARGE SCALE GENOMIC DNA]</scope>
    <source>
        <strain evidence="11">cv. PC099</strain>
    </source>
</reference>
<evidence type="ECO:0000256" key="3">
    <source>
        <dbReference type="ARBA" id="ARBA00022692"/>
    </source>
</evidence>
<dbReference type="EMBL" id="SDAM02000061">
    <property type="protein sequence ID" value="KAH6833043.1"/>
    <property type="molecule type" value="Genomic_DNA"/>
</dbReference>
<dbReference type="Proteomes" id="UP001190926">
    <property type="component" value="Unassembled WGS sequence"/>
</dbReference>
<evidence type="ECO:0000256" key="2">
    <source>
        <dbReference type="ARBA" id="ARBA00022448"/>
    </source>
</evidence>
<feature type="compositionally biased region" description="Basic and acidic residues" evidence="7">
    <location>
        <begin position="34"/>
        <end position="48"/>
    </location>
</feature>
<organism evidence="10 11">
    <name type="scientific">Perilla frutescens var. hirtella</name>
    <name type="common">Perilla citriodora</name>
    <name type="synonym">Perilla setoyensis</name>
    <dbReference type="NCBI Taxonomy" id="608512"/>
    <lineage>
        <taxon>Eukaryota</taxon>
        <taxon>Viridiplantae</taxon>
        <taxon>Streptophyta</taxon>
        <taxon>Embryophyta</taxon>
        <taxon>Tracheophyta</taxon>
        <taxon>Spermatophyta</taxon>
        <taxon>Magnoliopsida</taxon>
        <taxon>eudicotyledons</taxon>
        <taxon>Gunneridae</taxon>
        <taxon>Pentapetalae</taxon>
        <taxon>asterids</taxon>
        <taxon>lamiids</taxon>
        <taxon>Lamiales</taxon>
        <taxon>Lamiaceae</taxon>
        <taxon>Nepetoideae</taxon>
        <taxon>Elsholtzieae</taxon>
        <taxon>Perilla</taxon>
    </lineage>
</organism>
<sequence>MAEISNTFADSFVGSSRVIPIFDDPDSGDSSNGGEEHITSGRQPEMRDGSVTGGGEEFNPVDAWLPITESRNGSTLTATFHLLCSGIGIQVLPLPITFLSLRWFWGIMCLSIAFSWQLYTTWLLVNLHESTPATGIRYSRFVHLSIVAFGEKLGKLLAIFPTMYLSGGTCVLYIITGGAVMQMLFNSLCGGGDHGSALTGAQCFLVFICIAIFVALFFPNLNSLGSVTLIGSITALAYCSLLWILPLTKGRIDDAVQTKAVLLTGSPSRIRDAFIGFEFLALAFRGHNLVLEIQGTLPSSRKKSSCKPMWNGVTISYIIIALCMYPMAIVGYWAYGNKIPADGGMLGALTAFHKNSTSKHVIGGICLLIIINYVCAFQIYAMPTFDNLERIYTTKKNKPCSRWVRSSIKLFFGGLTYFIAVTFPFLPRLGAFIGAIGLPLTLVYPCFMWLAIKKPRRFSRMWCLNMALGSSGTLLTVVFLAAALWSLIDNGLKANFYKP</sequence>
<evidence type="ECO:0000256" key="5">
    <source>
        <dbReference type="ARBA" id="ARBA00022989"/>
    </source>
</evidence>
<dbReference type="GO" id="GO:0006865">
    <property type="term" value="P:amino acid transport"/>
    <property type="evidence" value="ECO:0007669"/>
    <property type="project" value="UniProtKB-KW"/>
</dbReference>
<evidence type="ECO:0000256" key="7">
    <source>
        <dbReference type="SAM" id="MobiDB-lite"/>
    </source>
</evidence>
<feature type="transmembrane region" description="Helical" evidence="8">
    <location>
        <begin position="403"/>
        <end position="426"/>
    </location>
</feature>
<protein>
    <recommendedName>
        <fullName evidence="9">Amino acid transporter transmembrane domain-containing protein</fullName>
    </recommendedName>
</protein>
<name>A0AAD4JH60_PERFH</name>
<keyword evidence="6 8" id="KW-0472">Membrane</keyword>
<feature type="region of interest" description="Disordered" evidence="7">
    <location>
        <begin position="23"/>
        <end position="55"/>
    </location>
</feature>
<dbReference type="AlphaFoldDB" id="A0AAD4JH60"/>
<dbReference type="PANTHER" id="PTHR48017">
    <property type="entry name" value="OS05G0424000 PROTEIN-RELATED"/>
    <property type="match status" value="1"/>
</dbReference>
<accession>A0AAD4JH60</accession>
<feature type="transmembrane region" description="Helical" evidence="8">
    <location>
        <begin position="224"/>
        <end position="245"/>
    </location>
</feature>
<feature type="transmembrane region" description="Helical" evidence="8">
    <location>
        <begin position="432"/>
        <end position="452"/>
    </location>
</feature>
<keyword evidence="2" id="KW-0813">Transport</keyword>
<evidence type="ECO:0000313" key="10">
    <source>
        <dbReference type="EMBL" id="KAH6833043.1"/>
    </source>
</evidence>
<keyword evidence="5 8" id="KW-1133">Transmembrane helix</keyword>
<feature type="transmembrane region" description="Helical" evidence="8">
    <location>
        <begin position="309"/>
        <end position="335"/>
    </location>
</feature>
<dbReference type="InterPro" id="IPR013057">
    <property type="entry name" value="AA_transpt_TM"/>
</dbReference>
<keyword evidence="4" id="KW-0029">Amino-acid transport</keyword>
<comment type="caution">
    <text evidence="10">The sequence shown here is derived from an EMBL/GenBank/DDBJ whole genome shotgun (WGS) entry which is preliminary data.</text>
</comment>
<comment type="subcellular location">
    <subcellularLocation>
        <location evidence="1">Membrane</location>
    </subcellularLocation>
</comment>
<dbReference type="Pfam" id="PF01490">
    <property type="entry name" value="Aa_trans"/>
    <property type="match status" value="1"/>
</dbReference>
<proteinExistence type="predicted"/>
<feature type="transmembrane region" description="Helical" evidence="8">
    <location>
        <begin position="163"/>
        <end position="185"/>
    </location>
</feature>
<keyword evidence="11" id="KW-1185">Reference proteome</keyword>
<evidence type="ECO:0000256" key="4">
    <source>
        <dbReference type="ARBA" id="ARBA00022970"/>
    </source>
</evidence>
<feature type="transmembrane region" description="Helical" evidence="8">
    <location>
        <begin position="197"/>
        <end position="218"/>
    </location>
</feature>
<evidence type="ECO:0000259" key="9">
    <source>
        <dbReference type="Pfam" id="PF01490"/>
    </source>
</evidence>
<evidence type="ECO:0000313" key="11">
    <source>
        <dbReference type="Proteomes" id="UP001190926"/>
    </source>
</evidence>
<evidence type="ECO:0000256" key="8">
    <source>
        <dbReference type="SAM" id="Phobius"/>
    </source>
</evidence>
<evidence type="ECO:0000256" key="6">
    <source>
        <dbReference type="ARBA" id="ARBA00023136"/>
    </source>
</evidence>
<feature type="transmembrane region" description="Helical" evidence="8">
    <location>
        <begin position="103"/>
        <end position="125"/>
    </location>
</feature>
<feature type="transmembrane region" description="Helical" evidence="8">
    <location>
        <begin position="361"/>
        <end position="382"/>
    </location>
</feature>
<feature type="transmembrane region" description="Helical" evidence="8">
    <location>
        <begin position="464"/>
        <end position="488"/>
    </location>
</feature>
<evidence type="ECO:0000256" key="1">
    <source>
        <dbReference type="ARBA" id="ARBA00004370"/>
    </source>
</evidence>